<proteinExistence type="predicted"/>
<keyword evidence="1" id="KW-0812">Transmembrane</keyword>
<organism evidence="3 4">
    <name type="scientific">Fusarium longipes</name>
    <dbReference type="NCBI Taxonomy" id="694270"/>
    <lineage>
        <taxon>Eukaryota</taxon>
        <taxon>Fungi</taxon>
        <taxon>Dikarya</taxon>
        <taxon>Ascomycota</taxon>
        <taxon>Pezizomycotina</taxon>
        <taxon>Sordariomycetes</taxon>
        <taxon>Hypocreomycetidae</taxon>
        <taxon>Hypocreales</taxon>
        <taxon>Nectriaceae</taxon>
        <taxon>Fusarium</taxon>
    </lineage>
</organism>
<evidence type="ECO:0000313" key="4">
    <source>
        <dbReference type="Proteomes" id="UP000266234"/>
    </source>
</evidence>
<comment type="caution">
    <text evidence="3">The sequence shown here is derived from an EMBL/GenBank/DDBJ whole genome shotgun (WGS) entry which is preliminary data.</text>
</comment>
<keyword evidence="1" id="KW-1133">Transmembrane helix</keyword>
<evidence type="ECO:0000256" key="1">
    <source>
        <dbReference type="SAM" id="Phobius"/>
    </source>
</evidence>
<dbReference type="InterPro" id="IPR046624">
    <property type="entry name" value="CSS2_C"/>
</dbReference>
<dbReference type="OrthoDB" id="5059029at2759"/>
<evidence type="ECO:0000313" key="3">
    <source>
        <dbReference type="EMBL" id="RGP78867.1"/>
    </source>
</evidence>
<evidence type="ECO:0000259" key="2">
    <source>
        <dbReference type="Pfam" id="PF20521"/>
    </source>
</evidence>
<dbReference type="Proteomes" id="UP000266234">
    <property type="component" value="Unassembled WGS sequence"/>
</dbReference>
<accession>A0A395T2X2</accession>
<reference evidence="3 4" key="1">
    <citation type="journal article" date="2018" name="PLoS Pathog.">
        <title>Evolution of structural diversity of trichothecenes, a family of toxins produced by plant pathogenic and entomopathogenic fungi.</title>
        <authorList>
            <person name="Proctor R.H."/>
            <person name="McCormick S.P."/>
            <person name="Kim H.S."/>
            <person name="Cardoza R.E."/>
            <person name="Stanley A.M."/>
            <person name="Lindo L."/>
            <person name="Kelly A."/>
            <person name="Brown D.W."/>
            <person name="Lee T."/>
            <person name="Vaughan M.M."/>
            <person name="Alexander N.J."/>
            <person name="Busman M."/>
            <person name="Gutierrez S."/>
        </authorList>
    </citation>
    <scope>NUCLEOTIDE SEQUENCE [LARGE SCALE GENOMIC DNA]</scope>
    <source>
        <strain evidence="3 4">NRRL 20695</strain>
    </source>
</reference>
<feature type="transmembrane region" description="Helical" evidence="1">
    <location>
        <begin position="17"/>
        <end position="39"/>
    </location>
</feature>
<name>A0A395T2X2_9HYPO</name>
<keyword evidence="1" id="KW-0472">Membrane</keyword>
<dbReference type="AlphaFoldDB" id="A0A395T2X2"/>
<sequence>MGSRPESQQPVDNRRSFFSATTTFVPFALFFLNLFHYIWRNEDLISAAMPASEAPRMPNMAARYNLEEYSEQGNSTSELEKRRNVDVCQFINTVASCTVIAANGISLVKALASQIKNAAGHKSCGEFFGTAADGKVRYKYYSAGGDCDTTAEEKTIAGALEDHLKRYGDPLCETQCLNLTHGGTWNGYLSIGPADDFDSSAYCGPKLDFDHCTSGGKYDFDG</sequence>
<gene>
    <name evidence="3" type="ORF">FLONG3_3066</name>
</gene>
<keyword evidence="4" id="KW-1185">Reference proteome</keyword>
<protein>
    <recommendedName>
        <fullName evidence="2">Secreted protein CSS2 C-terminal domain-containing protein</fullName>
    </recommendedName>
</protein>
<dbReference type="EMBL" id="PXOG01000057">
    <property type="protein sequence ID" value="RGP78867.1"/>
    <property type="molecule type" value="Genomic_DNA"/>
</dbReference>
<feature type="domain" description="Secreted protein CSS2 C-terminal" evidence="2">
    <location>
        <begin position="76"/>
        <end position="202"/>
    </location>
</feature>
<dbReference type="Pfam" id="PF20521">
    <property type="entry name" value="DUF6736"/>
    <property type="match status" value="1"/>
</dbReference>